<proteinExistence type="predicted"/>
<sequence length="281" mass="29055">MAGPTGPGLAYPGRAGRGAAAWAPPGTARAPAPRVRQSRLTRGARALGAGIPGAGPRGGGAAHWPARPPVSDPRRSAAPPPQPRTRLRPRGATRGSAARGGARAAAPARRVVALCGPVRWLTADTISHCCSILPELSEENPGGFQMAPEEEGKPVPDPTAPAATCPLLRPPRKRGVGRPPPAAPQPRAALPAARAQVRPPGPPGTVCHVVTSFQKLWLGRGQAPPTRAGRRPLGLCPLHPSSSPGDPWLFLFQTPRLCYCPALRTNGQTGLRLTATPKPEG</sequence>
<organism evidence="2 3">
    <name type="scientific">Nyctereutes procyonoides</name>
    <name type="common">Raccoon dog</name>
    <name type="synonym">Canis procyonoides</name>
    <dbReference type="NCBI Taxonomy" id="34880"/>
    <lineage>
        <taxon>Eukaryota</taxon>
        <taxon>Metazoa</taxon>
        <taxon>Chordata</taxon>
        <taxon>Craniata</taxon>
        <taxon>Vertebrata</taxon>
        <taxon>Euteleostomi</taxon>
        <taxon>Mammalia</taxon>
        <taxon>Eutheria</taxon>
        <taxon>Laurasiatheria</taxon>
        <taxon>Carnivora</taxon>
        <taxon>Caniformia</taxon>
        <taxon>Canidae</taxon>
        <taxon>Nyctereutes</taxon>
    </lineage>
</organism>
<keyword evidence="3" id="KW-1185">Reference proteome</keyword>
<feature type="compositionally biased region" description="Low complexity" evidence="1">
    <location>
        <begin position="92"/>
        <end position="105"/>
    </location>
</feature>
<comment type="caution">
    <text evidence="2">The sequence shown here is derived from an EMBL/GenBank/DDBJ whole genome shotgun (WGS) entry which is preliminary data.</text>
</comment>
<evidence type="ECO:0000313" key="3">
    <source>
        <dbReference type="Proteomes" id="UP000645828"/>
    </source>
</evidence>
<feature type="compositionally biased region" description="Gly residues" evidence="1">
    <location>
        <begin position="50"/>
        <end position="61"/>
    </location>
</feature>
<reference evidence="2" key="1">
    <citation type="submission" date="2020-12" db="EMBL/GenBank/DDBJ databases">
        <authorList>
            <consortium name="Molecular Ecology Group"/>
        </authorList>
    </citation>
    <scope>NUCLEOTIDE SEQUENCE</scope>
    <source>
        <strain evidence="2">TBG_1078</strain>
    </source>
</reference>
<feature type="compositionally biased region" description="Low complexity" evidence="1">
    <location>
        <begin position="7"/>
        <end position="34"/>
    </location>
</feature>
<feature type="region of interest" description="Disordered" evidence="1">
    <location>
        <begin position="1"/>
        <end position="105"/>
    </location>
</feature>
<accession>A0A811ZM32</accession>
<evidence type="ECO:0000313" key="2">
    <source>
        <dbReference type="EMBL" id="CAD7689640.1"/>
    </source>
</evidence>
<gene>
    <name evidence="2" type="ORF">NYPRO_LOCUS22434</name>
</gene>
<feature type="region of interest" description="Disordered" evidence="1">
    <location>
        <begin position="141"/>
        <end position="187"/>
    </location>
</feature>
<dbReference type="EMBL" id="CAJHUB010000769">
    <property type="protein sequence ID" value="CAD7689640.1"/>
    <property type="molecule type" value="Genomic_DNA"/>
</dbReference>
<evidence type="ECO:0000256" key="1">
    <source>
        <dbReference type="SAM" id="MobiDB-lite"/>
    </source>
</evidence>
<dbReference type="AlphaFoldDB" id="A0A811ZM32"/>
<name>A0A811ZM32_NYCPR</name>
<dbReference type="Proteomes" id="UP000645828">
    <property type="component" value="Unassembled WGS sequence"/>
</dbReference>
<protein>
    <submittedName>
        <fullName evidence="2">(raccoon dog) hypothetical protein</fullName>
    </submittedName>
</protein>